<keyword evidence="3" id="KW-1185">Reference proteome</keyword>
<accession>A0A3N0BQ04</accession>
<dbReference type="Proteomes" id="UP000274046">
    <property type="component" value="Unassembled WGS sequence"/>
</dbReference>
<reference evidence="2 3" key="1">
    <citation type="submission" date="2018-10" db="EMBL/GenBank/DDBJ databases">
        <title>Genome sequencing of Pedobacter jejuensis TNB23.</title>
        <authorList>
            <person name="Cho Y.-J."/>
            <person name="Cho A."/>
            <person name="Kim O.-S."/>
        </authorList>
    </citation>
    <scope>NUCLEOTIDE SEQUENCE [LARGE SCALE GENOMIC DNA]</scope>
    <source>
        <strain evidence="2 3">TNB23</strain>
    </source>
</reference>
<dbReference type="EMBL" id="RBEE01000043">
    <property type="protein sequence ID" value="RNL50713.1"/>
    <property type="molecule type" value="Genomic_DNA"/>
</dbReference>
<protein>
    <recommendedName>
        <fullName evidence="4">VCBS repeat-containing protein</fullName>
    </recommendedName>
</protein>
<feature type="signal peptide" evidence="1">
    <location>
        <begin position="1"/>
        <end position="21"/>
    </location>
</feature>
<keyword evidence="1" id="KW-0732">Signal</keyword>
<feature type="chain" id="PRO_5018039461" description="VCBS repeat-containing protein" evidence="1">
    <location>
        <begin position="22"/>
        <end position="240"/>
    </location>
</feature>
<evidence type="ECO:0000313" key="2">
    <source>
        <dbReference type="EMBL" id="RNL50713.1"/>
    </source>
</evidence>
<sequence length="240" mass="27391">MKNAIIILYVFALFACNSNLAIKQNADTIVSIVPKSSEKEVIKRDSQIQGNTSDSKIFNQCDPNCVWQYHYPFADSSYVFAIQNCAEEFIDKGKTARIYFGIDKGLTDKIIWTKNIYIQPNGSGTIKYDDYNNDGVKDMLVFKETGARGSNEFYYLFLVNSKKHQLTMVQGFDDIVNPIYNKKHQVVVAYGMAGKNYYSIYKISKANKAEKIGESFEDDFNSDEDMLDNKIAQILKTDEQ</sequence>
<dbReference type="InterPro" id="IPR058087">
    <property type="entry name" value="XAC2610_dom"/>
</dbReference>
<gene>
    <name evidence="2" type="ORF">D7004_17625</name>
</gene>
<proteinExistence type="predicted"/>
<dbReference type="RefSeq" id="WP_123207139.1">
    <property type="nucleotide sequence ID" value="NZ_RBEE01000043.1"/>
</dbReference>
<name>A0A3N0BQ04_9SPHI</name>
<evidence type="ECO:0008006" key="4">
    <source>
        <dbReference type="Google" id="ProtNLM"/>
    </source>
</evidence>
<dbReference type="OrthoDB" id="670341at2"/>
<dbReference type="PROSITE" id="PS51257">
    <property type="entry name" value="PROKAR_LIPOPROTEIN"/>
    <property type="match status" value="1"/>
</dbReference>
<organism evidence="2 3">
    <name type="scientific">Pedobacter jejuensis</name>
    <dbReference type="NCBI Taxonomy" id="1268550"/>
    <lineage>
        <taxon>Bacteria</taxon>
        <taxon>Pseudomonadati</taxon>
        <taxon>Bacteroidota</taxon>
        <taxon>Sphingobacteriia</taxon>
        <taxon>Sphingobacteriales</taxon>
        <taxon>Sphingobacteriaceae</taxon>
        <taxon>Pedobacter</taxon>
    </lineage>
</organism>
<dbReference type="NCBIfam" id="NF047539">
    <property type="entry name" value="XAC2610_fam"/>
    <property type="match status" value="1"/>
</dbReference>
<comment type="caution">
    <text evidence="2">The sequence shown here is derived from an EMBL/GenBank/DDBJ whole genome shotgun (WGS) entry which is preliminary data.</text>
</comment>
<evidence type="ECO:0000313" key="3">
    <source>
        <dbReference type="Proteomes" id="UP000274046"/>
    </source>
</evidence>
<dbReference type="AlphaFoldDB" id="A0A3N0BQ04"/>
<evidence type="ECO:0000256" key="1">
    <source>
        <dbReference type="SAM" id="SignalP"/>
    </source>
</evidence>